<keyword evidence="8" id="KW-1185">Reference proteome</keyword>
<dbReference type="CDD" id="cd05992">
    <property type="entry name" value="PB1"/>
    <property type="match status" value="1"/>
</dbReference>
<evidence type="ECO:0000256" key="2">
    <source>
        <dbReference type="ARBA" id="ARBA00022803"/>
    </source>
</evidence>
<feature type="domain" description="PB1" evidence="6">
    <location>
        <begin position="358"/>
        <end position="436"/>
    </location>
</feature>
<proteinExistence type="predicted"/>
<organism evidence="7 8">
    <name type="scientific">Perilla frutescens var. hirtella</name>
    <name type="common">Perilla citriodora</name>
    <name type="synonym">Perilla setoyensis</name>
    <dbReference type="NCBI Taxonomy" id="608512"/>
    <lineage>
        <taxon>Eukaryota</taxon>
        <taxon>Viridiplantae</taxon>
        <taxon>Streptophyta</taxon>
        <taxon>Embryophyta</taxon>
        <taxon>Tracheophyta</taxon>
        <taxon>Spermatophyta</taxon>
        <taxon>Magnoliopsida</taxon>
        <taxon>eudicotyledons</taxon>
        <taxon>Gunneridae</taxon>
        <taxon>Pentapetalae</taxon>
        <taxon>asterids</taxon>
        <taxon>lamiids</taxon>
        <taxon>Lamiales</taxon>
        <taxon>Lamiaceae</taxon>
        <taxon>Nepetoideae</taxon>
        <taxon>Elsholtzieae</taxon>
        <taxon>Perilla</taxon>
    </lineage>
</organism>
<dbReference type="PANTHER" id="PTHR46183">
    <property type="entry name" value="PROTEIN CLMP1"/>
    <property type="match status" value="1"/>
</dbReference>
<dbReference type="Gene3D" id="1.25.40.10">
    <property type="entry name" value="Tetratricopeptide repeat domain"/>
    <property type="match status" value="1"/>
</dbReference>
<evidence type="ECO:0000313" key="7">
    <source>
        <dbReference type="EMBL" id="KAH6827553.1"/>
    </source>
</evidence>
<name>A0AAD4J6M7_PERFH</name>
<dbReference type="SMART" id="SM00666">
    <property type="entry name" value="PB1"/>
    <property type="match status" value="1"/>
</dbReference>
<dbReference type="InterPro" id="IPR044517">
    <property type="entry name" value="PHOX1-4"/>
</dbReference>
<feature type="compositionally biased region" description="Basic residues" evidence="5">
    <location>
        <begin position="1"/>
        <end position="11"/>
    </location>
</feature>
<dbReference type="AlphaFoldDB" id="A0AAD4J6M7"/>
<dbReference type="EMBL" id="SDAM02000148">
    <property type="protein sequence ID" value="KAH6827553.1"/>
    <property type="molecule type" value="Genomic_DNA"/>
</dbReference>
<feature type="coiled-coil region" evidence="4">
    <location>
        <begin position="272"/>
        <end position="317"/>
    </location>
</feature>
<evidence type="ECO:0000256" key="4">
    <source>
        <dbReference type="SAM" id="Coils"/>
    </source>
</evidence>
<evidence type="ECO:0000256" key="1">
    <source>
        <dbReference type="ARBA" id="ARBA00022737"/>
    </source>
</evidence>
<keyword evidence="4" id="KW-0175">Coiled coil</keyword>
<dbReference type="Pfam" id="PF00564">
    <property type="entry name" value="PB1"/>
    <property type="match status" value="1"/>
</dbReference>
<comment type="caution">
    <text evidence="7">The sequence shown here is derived from an EMBL/GenBank/DDBJ whole genome shotgun (WGS) entry which is preliminary data.</text>
</comment>
<keyword evidence="1" id="KW-0677">Repeat</keyword>
<dbReference type="SUPFAM" id="SSF54277">
    <property type="entry name" value="CAD &amp; PB1 domains"/>
    <property type="match status" value="1"/>
</dbReference>
<dbReference type="SMART" id="SM00028">
    <property type="entry name" value="TPR"/>
    <property type="match status" value="3"/>
</dbReference>
<reference evidence="7 8" key="1">
    <citation type="journal article" date="2021" name="Nat. Commun.">
        <title>Incipient diploidization of the medicinal plant Perilla within 10,000 years.</title>
        <authorList>
            <person name="Zhang Y."/>
            <person name="Shen Q."/>
            <person name="Leng L."/>
            <person name="Zhang D."/>
            <person name="Chen S."/>
            <person name="Shi Y."/>
            <person name="Ning Z."/>
            <person name="Chen S."/>
        </authorList>
    </citation>
    <scope>NUCLEOTIDE SEQUENCE [LARGE SCALE GENOMIC DNA]</scope>
    <source>
        <strain evidence="8">cv. PC099</strain>
    </source>
</reference>
<dbReference type="PROSITE" id="PS50005">
    <property type="entry name" value="TPR"/>
    <property type="match status" value="1"/>
</dbReference>
<feature type="region of interest" description="Disordered" evidence="5">
    <location>
        <begin position="1"/>
        <end position="29"/>
    </location>
</feature>
<dbReference type="InterPro" id="IPR019734">
    <property type="entry name" value="TPR_rpt"/>
</dbReference>
<evidence type="ECO:0000256" key="3">
    <source>
        <dbReference type="PROSITE-ProRule" id="PRU00339"/>
    </source>
</evidence>
<dbReference type="Proteomes" id="UP001190926">
    <property type="component" value="Unassembled WGS sequence"/>
</dbReference>
<dbReference type="InterPro" id="IPR011990">
    <property type="entry name" value="TPR-like_helical_dom_sf"/>
</dbReference>
<dbReference type="PANTHER" id="PTHR46183:SF16">
    <property type="entry name" value="PROTEIN PHOX3"/>
    <property type="match status" value="1"/>
</dbReference>
<protein>
    <recommendedName>
        <fullName evidence="6">PB1 domain-containing protein</fullName>
    </recommendedName>
</protein>
<accession>A0AAD4J6M7</accession>
<gene>
    <name evidence="7" type="ORF">C2S53_012963</name>
</gene>
<dbReference type="SUPFAM" id="SSF48452">
    <property type="entry name" value="TPR-like"/>
    <property type="match status" value="1"/>
</dbReference>
<keyword evidence="2 3" id="KW-0802">TPR repeat</keyword>
<feature type="repeat" description="TPR" evidence="3">
    <location>
        <begin position="45"/>
        <end position="78"/>
    </location>
</feature>
<evidence type="ECO:0000256" key="5">
    <source>
        <dbReference type="SAM" id="MobiDB-lite"/>
    </source>
</evidence>
<sequence length="813" mass="93189">MGKHGGKKKKNTGQNSGESKVRQTKASEISPRAYDKDTAIFILMSQELKDEGNRMFQKRDYEGAMLNYDKAIKLLPRNHIDVAYLRSNMAACYMQLGISEYPRAIHECNLALEVSPRYSKALLKRSRCYEALNKLDLARRDVGTVLKMEPNNLMAIEISERVEKTIERQGSRENEIPTDLIPLPEYLEPPSLTQTKANKEKIRKKKSSNVAEKKVNGNLQENAKEKKVNGTIEGNAKEKKVNGNIEGNAKQKKVNGNIEGNVKEIKVDGNMKENAKEEKANGNIEENAKEEKVYGNIEESKNEKTRDEKEMQRNTAERKVDVDVVLRKVDDQTRERKTEDKLVVEEEKIINGAEEEPRRTVKLVFGEDIRWAQIPLSCDVLKLREVIVDRFPSSKAVLVKYRDQEGDLVTITSTEELRLAETSTEHGSVKLYIVEVNPDQDPLFNKIRKDELIDNFDMKNVTENGHAGKRKEVRTESVCISDWILQFAQLFKNYVGFDVEAYLDLHEVGVKLYSDAMEETVTSEEAQDLFCSAAEKFQEMAALALFNWGNVHMSRARKRVYLTEDSSKEPVLTQVKSAYDWAQTEYVNAGKRYEEALKVKPNFYEAVLALGQQQFEQAKLSWYFAIGTDVDLESWPSAEVLQLYNRAEENMEKGMQMWEEEQHVNELSQPNKTEIQLQNMKLNNLFKHVSADEAAEQASNIRAQIHVLWGTMLYERSIMEFKLGLPVWHECLEVAVEKFELAGASPTDIAVMLKNHCSDDTASEGLGFNIDEIVQAWNEMYEAKKWQSSIPSFRLEPLLRRRVSKIYYALENA</sequence>
<feature type="region of interest" description="Disordered" evidence="5">
    <location>
        <begin position="181"/>
        <end position="231"/>
    </location>
</feature>
<evidence type="ECO:0000313" key="8">
    <source>
        <dbReference type="Proteomes" id="UP001190926"/>
    </source>
</evidence>
<dbReference type="Gene3D" id="3.10.20.90">
    <property type="entry name" value="Phosphatidylinositol 3-kinase Catalytic Subunit, Chain A, domain 1"/>
    <property type="match status" value="1"/>
</dbReference>
<evidence type="ECO:0000259" key="6">
    <source>
        <dbReference type="SMART" id="SM00666"/>
    </source>
</evidence>
<dbReference type="InterPro" id="IPR000270">
    <property type="entry name" value="PB1_dom"/>
</dbReference>